<feature type="transmembrane region" description="Helical" evidence="1">
    <location>
        <begin position="115"/>
        <end position="141"/>
    </location>
</feature>
<keyword evidence="1" id="KW-0812">Transmembrane</keyword>
<dbReference type="PANTHER" id="PTHR10153">
    <property type="entry name" value="SMALL CONDUCTANCE CALCIUM-ACTIVATED POTASSIUM CHANNEL"/>
    <property type="match status" value="1"/>
</dbReference>
<evidence type="ECO:0000313" key="3">
    <source>
        <dbReference type="EMBL" id="CAI2364887.1"/>
    </source>
</evidence>
<proteinExistence type="predicted"/>
<dbReference type="InterPro" id="IPR013099">
    <property type="entry name" value="K_chnl_dom"/>
</dbReference>
<feature type="domain" description="Potassium channel" evidence="2">
    <location>
        <begin position="265"/>
        <end position="340"/>
    </location>
</feature>
<feature type="transmembrane region" description="Helical" evidence="1">
    <location>
        <begin position="162"/>
        <end position="179"/>
    </location>
</feature>
<keyword evidence="1" id="KW-0472">Membrane</keyword>
<dbReference type="InterPro" id="IPR015449">
    <property type="entry name" value="K_chnl_Ca-activ_SK"/>
</dbReference>
<dbReference type="Proteomes" id="UP001295684">
    <property type="component" value="Unassembled WGS sequence"/>
</dbReference>
<protein>
    <recommendedName>
        <fullName evidence="2">Potassium channel domain-containing protein</fullName>
    </recommendedName>
</protein>
<evidence type="ECO:0000256" key="1">
    <source>
        <dbReference type="SAM" id="Phobius"/>
    </source>
</evidence>
<dbReference type="Gene3D" id="1.10.287.70">
    <property type="match status" value="1"/>
</dbReference>
<feature type="transmembrane region" description="Helical" evidence="1">
    <location>
        <begin position="194"/>
        <end position="212"/>
    </location>
</feature>
<dbReference type="EMBL" id="CAMPGE010006043">
    <property type="protein sequence ID" value="CAI2364887.1"/>
    <property type="molecule type" value="Genomic_DNA"/>
</dbReference>
<dbReference type="Pfam" id="PF07885">
    <property type="entry name" value="Ion_trans_2"/>
    <property type="match status" value="1"/>
</dbReference>
<feature type="transmembrane region" description="Helical" evidence="1">
    <location>
        <begin position="320"/>
        <end position="346"/>
    </location>
</feature>
<evidence type="ECO:0000259" key="2">
    <source>
        <dbReference type="Pfam" id="PF07885"/>
    </source>
</evidence>
<dbReference type="GO" id="GO:0016286">
    <property type="term" value="F:small conductance calcium-activated potassium channel activity"/>
    <property type="evidence" value="ECO:0007669"/>
    <property type="project" value="InterPro"/>
</dbReference>
<reference evidence="3" key="1">
    <citation type="submission" date="2023-07" db="EMBL/GenBank/DDBJ databases">
        <authorList>
            <consortium name="AG Swart"/>
            <person name="Singh M."/>
            <person name="Singh A."/>
            <person name="Seah K."/>
            <person name="Emmerich C."/>
        </authorList>
    </citation>
    <scope>NUCLEOTIDE SEQUENCE</scope>
    <source>
        <strain evidence="3">DP1</strain>
    </source>
</reference>
<dbReference type="GO" id="GO:0016020">
    <property type="term" value="C:membrane"/>
    <property type="evidence" value="ECO:0007669"/>
    <property type="project" value="InterPro"/>
</dbReference>
<keyword evidence="4" id="KW-1185">Reference proteome</keyword>
<feature type="transmembrane region" description="Helical" evidence="1">
    <location>
        <begin position="256"/>
        <end position="274"/>
    </location>
</feature>
<evidence type="ECO:0000313" key="4">
    <source>
        <dbReference type="Proteomes" id="UP001295684"/>
    </source>
</evidence>
<dbReference type="AlphaFoldDB" id="A0AAD1U9L5"/>
<feature type="transmembrane region" description="Helical" evidence="1">
    <location>
        <begin position="76"/>
        <end position="95"/>
    </location>
</feature>
<comment type="caution">
    <text evidence="3">The sequence shown here is derived from an EMBL/GenBank/DDBJ whole genome shotgun (WGS) entry which is preliminary data.</text>
</comment>
<name>A0AAD1U9L5_EUPCR</name>
<keyword evidence="1" id="KW-1133">Transmembrane helix</keyword>
<organism evidence="3 4">
    <name type="scientific">Euplotes crassus</name>
    <dbReference type="NCBI Taxonomy" id="5936"/>
    <lineage>
        <taxon>Eukaryota</taxon>
        <taxon>Sar</taxon>
        <taxon>Alveolata</taxon>
        <taxon>Ciliophora</taxon>
        <taxon>Intramacronucleata</taxon>
        <taxon>Spirotrichea</taxon>
        <taxon>Hypotrichia</taxon>
        <taxon>Euplotida</taxon>
        <taxon>Euplotidae</taxon>
        <taxon>Moneuplotes</taxon>
    </lineage>
</organism>
<dbReference type="SUPFAM" id="SSF81324">
    <property type="entry name" value="Voltage-gated potassium channels"/>
    <property type="match status" value="1"/>
</dbReference>
<accession>A0AAD1U9L5</accession>
<sequence>MSELLFEGDNRLFHKKTGLFDNNQKATNDTNSKNSSDIPLIKKSTVFQEIQEEIRREHVLPGAGHPMHTGKALSRYNFAIYCSGVLALISIGFCVVEHECLLKYGQDEHSDYRLLILGCHLLTTIALAINIVITNKCWIWWRKTLGLIGIHDDLINTKTWKIMILEIALNFISPMPFFYKVQYEDYYYVDGETVRLQLNTMLMLLMVIIRIYHAKRCYLISTEFMTDRANRVCPIYGVRNGYRYCIRAVFKKNPFVFCYANYAFYTIVFGYMFYHIENEANDGNIGRPYFTFQNSVWCSFITMTTVGYGDFYPKTILGRFLGYCSAFVGVALESLVILSFQTGFLLRNAELSAYIMLDSLRKKEKLKERAGRMLVAQYRLQHSTEKTRSKYLKKLRLCFIA</sequence>
<gene>
    <name evidence="3" type="ORF">ECRASSUSDP1_LOCUS6237</name>
</gene>